<gene>
    <name evidence="2" type="ORF">GCM10009824_07680</name>
</gene>
<reference evidence="2 3" key="1">
    <citation type="journal article" date="2019" name="Int. J. Syst. Evol. Microbiol.">
        <title>The Global Catalogue of Microorganisms (GCM) 10K type strain sequencing project: providing services to taxonomists for standard genome sequencing and annotation.</title>
        <authorList>
            <consortium name="The Broad Institute Genomics Platform"/>
            <consortium name="The Broad Institute Genome Sequencing Center for Infectious Disease"/>
            <person name="Wu L."/>
            <person name="Ma J."/>
        </authorList>
    </citation>
    <scope>NUCLEOTIDE SEQUENCE [LARGE SCALE GENOMIC DNA]</scope>
    <source>
        <strain evidence="2 3">JCM 15914</strain>
    </source>
</reference>
<feature type="domain" description="GP-PDE" evidence="1">
    <location>
        <begin position="7"/>
        <end position="274"/>
    </location>
</feature>
<evidence type="ECO:0000313" key="3">
    <source>
        <dbReference type="Proteomes" id="UP001500166"/>
    </source>
</evidence>
<dbReference type="InterPro" id="IPR017946">
    <property type="entry name" value="PLC-like_Pdiesterase_TIM-brl"/>
</dbReference>
<dbReference type="PROSITE" id="PS51704">
    <property type="entry name" value="GP_PDE"/>
    <property type="match status" value="1"/>
</dbReference>
<dbReference type="EMBL" id="BAAAQA010000004">
    <property type="protein sequence ID" value="GAA2111937.1"/>
    <property type="molecule type" value="Genomic_DNA"/>
</dbReference>
<dbReference type="Gene3D" id="3.20.20.190">
    <property type="entry name" value="Phosphatidylinositol (PI) phosphodiesterase"/>
    <property type="match status" value="1"/>
</dbReference>
<comment type="caution">
    <text evidence="2">The sequence shown here is derived from an EMBL/GenBank/DDBJ whole genome shotgun (WGS) entry which is preliminary data.</text>
</comment>
<dbReference type="Proteomes" id="UP001500166">
    <property type="component" value="Unassembled WGS sequence"/>
</dbReference>
<dbReference type="PANTHER" id="PTHR46211:SF14">
    <property type="entry name" value="GLYCEROPHOSPHODIESTER PHOSPHODIESTERASE"/>
    <property type="match status" value="1"/>
</dbReference>
<dbReference type="PANTHER" id="PTHR46211">
    <property type="entry name" value="GLYCEROPHOSPHORYL DIESTER PHOSPHODIESTERASE"/>
    <property type="match status" value="1"/>
</dbReference>
<dbReference type="SUPFAM" id="SSF51695">
    <property type="entry name" value="PLC-like phosphodiesterases"/>
    <property type="match status" value="1"/>
</dbReference>
<name>A0ABN2XKA6_9MICC</name>
<dbReference type="InterPro" id="IPR030395">
    <property type="entry name" value="GP_PDE_dom"/>
</dbReference>
<dbReference type="RefSeq" id="WP_344223697.1">
    <property type="nucleotide sequence ID" value="NZ_BAAAQA010000004.1"/>
</dbReference>
<organism evidence="2 3">
    <name type="scientific">Kocuria atrinae</name>
    <dbReference type="NCBI Taxonomy" id="592377"/>
    <lineage>
        <taxon>Bacteria</taxon>
        <taxon>Bacillati</taxon>
        <taxon>Actinomycetota</taxon>
        <taxon>Actinomycetes</taxon>
        <taxon>Micrococcales</taxon>
        <taxon>Micrococcaceae</taxon>
        <taxon>Kocuria</taxon>
    </lineage>
</organism>
<keyword evidence="3" id="KW-1185">Reference proteome</keyword>
<sequence>MSVAPQVTALAHRGFSLDGHENTLRAFRAAADLSFVWAETDVNTTSDGVVLAFHDPTLDRVTDTSGDVSDAPWSSLEDVRIGGTEPLATLAQLLRELPELHFNIDVKDESSVAALPRVIADEGAVDRVRVTSFSESRRRRTLASIAQLTGKRPLTSAGTVGCAGLTILSKVARVTDKISPRIVSSIWSALTKLWAPKVAEFNTVQLPVSYELSLPGGFKLPVAVANQKFVEVAHRVGIAVHVWTINDAQEMRRLLAIGVDGLVTDRADILARVLADSGQWPPRSASSRV</sequence>
<proteinExistence type="predicted"/>
<evidence type="ECO:0000313" key="2">
    <source>
        <dbReference type="EMBL" id="GAA2111937.1"/>
    </source>
</evidence>
<accession>A0ABN2XKA6</accession>
<protein>
    <submittedName>
        <fullName evidence="2">Glycerophosphodiester phosphodiesterase</fullName>
    </submittedName>
</protein>
<dbReference type="Pfam" id="PF03009">
    <property type="entry name" value="GDPD"/>
    <property type="match status" value="1"/>
</dbReference>
<evidence type="ECO:0000259" key="1">
    <source>
        <dbReference type="PROSITE" id="PS51704"/>
    </source>
</evidence>